<evidence type="ECO:0000313" key="7">
    <source>
        <dbReference type="EMBL" id="ACN98256.1"/>
    </source>
</evidence>
<evidence type="ECO:0000256" key="6">
    <source>
        <dbReference type="SAM" id="Phobius"/>
    </source>
</evidence>
<dbReference type="NCBIfam" id="NF008329">
    <property type="entry name" value="PRK11114.2-3"/>
    <property type="match status" value="1"/>
</dbReference>
<evidence type="ECO:0000256" key="3">
    <source>
        <dbReference type="ARBA" id="ARBA00022692"/>
    </source>
</evidence>
<dbReference type="OrthoDB" id="9806702at2"/>
<dbReference type="Proteomes" id="UP000001369">
    <property type="component" value="Chromosome"/>
</dbReference>
<reference evidence="7 8" key="1">
    <citation type="journal article" date="2009" name="J. Bacteriol.">
        <title>Complete and draft genome sequences of six members of the Aquificales.</title>
        <authorList>
            <person name="Reysenbach A.L."/>
            <person name="Hamamura N."/>
            <person name="Podar M."/>
            <person name="Griffiths E."/>
            <person name="Ferreira S."/>
            <person name="Hochstein R."/>
            <person name="Heidelberg J."/>
            <person name="Johnson J."/>
            <person name="Mead D."/>
            <person name="Pohorille A."/>
            <person name="Sarmiento M."/>
            <person name="Schweighofer K."/>
            <person name="Seshadri R."/>
            <person name="Voytek M.A."/>
        </authorList>
    </citation>
    <scope>NUCLEOTIDE SEQUENCE [LARGE SCALE GENOMIC DNA]</scope>
    <source>
        <strain evidence="8">Az-Fu1 / DSM 15241 / OCM 825</strain>
    </source>
</reference>
<dbReference type="PANTHER" id="PTHR39083:SF1">
    <property type="entry name" value="CYCLIC DI-GMP-BINDING PROTEIN"/>
    <property type="match status" value="1"/>
</dbReference>
<sequence>MKKKVTIVYLVWLSFFTFLINSAYGKEIVVPLKDIAFQNPMLRSIEAEYTVKIPISSRYLVKNLFLHLEVEKSRALVKERSSIALFFNNKLVLQKPFDPLLDIMIIETNLPTVNLEPFNDLKISAIHHYCLNCCEFEGSPELWSKLDLENSYIKITYDEKPILEDTLLIRDYVLDQKLFNPINVGIITENKEDSYLSLAARLAGYIGSYLRYRRVKIDYLNKIPEDKDVFIIGSKSFVKQILNLQDERRIPDIAVYPNPFDITKAVVVITGNSYDRILKSLNSFMSVKENVYTGKDYNILNIKQADLSIYNTAMFIPLGKKVYLSELGYDDFKFKGIYPPPAVVEFRIPQGLYIQKNKKIKFHFAYNYGAGAREDSVINIYLNDKYITSLKIEKKYGTVMEEKDIDIPAYLLQQGLNKLKIEYAIMAPGGGFCISPNIEALRGTFFTSKSYIEIPKMPYWFEMPYLEYFVDSGFPYSMQADLSDTVFLINEKNDTIISSLLTLSSYLGSRSLSPYVNLRVYSYINEDVKSKHIIYVGRSIPLELQSKSPIKITENIDLSVPIFKSIFNGSFLKKLKKDKSNIANLNYLNTLTNQVFFIMFQSPYDSQKVVTVLYSPNLNGIEKASYMLYIPKFAGQVKGDIAIWDFYVNQFFSDNISEKFYIGNLPFFERLIFELGFSPMKLALAAVILTIILSLVVKKILDYREKRRLDGEI</sequence>
<name>C1DW56_SULAA</name>
<keyword evidence="5 6" id="KW-0472">Membrane</keyword>
<dbReference type="Pfam" id="PF03170">
    <property type="entry name" value="BcsB"/>
    <property type="match status" value="1"/>
</dbReference>
<dbReference type="PANTHER" id="PTHR39083">
    <property type="entry name" value="CYCLIC DI-GMP-BINDING PROTEIN"/>
    <property type="match status" value="1"/>
</dbReference>
<dbReference type="GO" id="GO:0006011">
    <property type="term" value="P:UDP-alpha-D-glucose metabolic process"/>
    <property type="evidence" value="ECO:0007669"/>
    <property type="project" value="InterPro"/>
</dbReference>
<dbReference type="InterPro" id="IPR018513">
    <property type="entry name" value="Cell_synthase_bac"/>
</dbReference>
<dbReference type="eggNOG" id="COG1215">
    <property type="taxonomic scope" value="Bacteria"/>
</dbReference>
<protein>
    <submittedName>
        <fullName evidence="7">Bacterial cellulose synthase subunit subfamily</fullName>
    </submittedName>
</protein>
<keyword evidence="3 6" id="KW-0812">Transmembrane</keyword>
<gene>
    <name evidence="7" type="ordered locus">SULAZ_1376</name>
</gene>
<keyword evidence="4 6" id="KW-1133">Transmembrane helix</keyword>
<evidence type="ECO:0000256" key="4">
    <source>
        <dbReference type="ARBA" id="ARBA00022989"/>
    </source>
</evidence>
<keyword evidence="2" id="KW-1003">Cell membrane</keyword>
<dbReference type="Gene3D" id="2.60.120.260">
    <property type="entry name" value="Galactose-binding domain-like"/>
    <property type="match status" value="2"/>
</dbReference>
<dbReference type="EMBL" id="CP001229">
    <property type="protein sequence ID" value="ACN98256.1"/>
    <property type="molecule type" value="Genomic_DNA"/>
</dbReference>
<feature type="transmembrane region" description="Helical" evidence="6">
    <location>
        <begin position="682"/>
        <end position="701"/>
    </location>
</feature>
<proteinExistence type="predicted"/>
<evidence type="ECO:0000313" key="8">
    <source>
        <dbReference type="Proteomes" id="UP000001369"/>
    </source>
</evidence>
<dbReference type="HOGENOM" id="CLU_016690_0_0_0"/>
<accession>C1DW56</accession>
<dbReference type="KEGG" id="saf:SULAZ_1376"/>
<evidence type="ECO:0000256" key="2">
    <source>
        <dbReference type="ARBA" id="ARBA00022475"/>
    </source>
</evidence>
<keyword evidence="8" id="KW-1185">Reference proteome</keyword>
<dbReference type="AlphaFoldDB" id="C1DW56"/>
<dbReference type="GO" id="GO:0005886">
    <property type="term" value="C:plasma membrane"/>
    <property type="evidence" value="ECO:0007669"/>
    <property type="project" value="UniProtKB-SubCell"/>
</dbReference>
<dbReference type="RefSeq" id="WP_012673581.1">
    <property type="nucleotide sequence ID" value="NC_012438.1"/>
</dbReference>
<dbReference type="STRING" id="204536.SULAZ_1376"/>
<organism evidence="7 8">
    <name type="scientific">Sulfurihydrogenibium azorense (strain DSM 15241 / OCM 825 / Az-Fu1)</name>
    <dbReference type="NCBI Taxonomy" id="204536"/>
    <lineage>
        <taxon>Bacteria</taxon>
        <taxon>Pseudomonadati</taxon>
        <taxon>Aquificota</taxon>
        <taxon>Aquificia</taxon>
        <taxon>Aquificales</taxon>
        <taxon>Hydrogenothermaceae</taxon>
        <taxon>Sulfurihydrogenibium</taxon>
    </lineage>
</organism>
<evidence type="ECO:0000256" key="5">
    <source>
        <dbReference type="ARBA" id="ARBA00023136"/>
    </source>
</evidence>
<comment type="subcellular location">
    <subcellularLocation>
        <location evidence="1">Cell membrane</location>
        <topology evidence="1">Single-pass membrane protein</topology>
    </subcellularLocation>
</comment>
<evidence type="ECO:0000256" key="1">
    <source>
        <dbReference type="ARBA" id="ARBA00004162"/>
    </source>
</evidence>